<dbReference type="InterPro" id="IPR029068">
    <property type="entry name" value="Glyas_Bleomycin-R_OHBP_Dase"/>
</dbReference>
<evidence type="ECO:0000313" key="2">
    <source>
        <dbReference type="EMBL" id="VAW17727.1"/>
    </source>
</evidence>
<dbReference type="CDD" id="cd07253">
    <property type="entry name" value="GLOD5"/>
    <property type="match status" value="1"/>
</dbReference>
<gene>
    <name evidence="2" type="ORF">MNBD_ALPHA09-1964</name>
</gene>
<dbReference type="PROSITE" id="PS51819">
    <property type="entry name" value="VOC"/>
    <property type="match status" value="1"/>
</dbReference>
<keyword evidence="2" id="KW-0560">Oxidoreductase</keyword>
<proteinExistence type="predicted"/>
<dbReference type="EMBL" id="UOEM01000107">
    <property type="protein sequence ID" value="VAW17727.1"/>
    <property type="molecule type" value="Genomic_DNA"/>
</dbReference>
<name>A0A3B0TWF2_9ZZZZ</name>
<dbReference type="InterPro" id="IPR037523">
    <property type="entry name" value="VOC_core"/>
</dbReference>
<feature type="domain" description="VOC" evidence="1">
    <location>
        <begin position="5"/>
        <end position="124"/>
    </location>
</feature>
<dbReference type="AlphaFoldDB" id="A0A3B0TWF2"/>
<dbReference type="PANTHER" id="PTHR21366:SF14">
    <property type="entry name" value="GLYOXALASE DOMAIN-CONTAINING PROTEIN 5"/>
    <property type="match status" value="1"/>
</dbReference>
<dbReference type="PANTHER" id="PTHR21366">
    <property type="entry name" value="GLYOXALASE FAMILY PROTEIN"/>
    <property type="match status" value="1"/>
</dbReference>
<dbReference type="Gene3D" id="3.10.180.10">
    <property type="entry name" value="2,3-Dihydroxybiphenyl 1,2-Dioxygenase, domain 1"/>
    <property type="match status" value="1"/>
</dbReference>
<reference evidence="2" key="1">
    <citation type="submission" date="2018-06" db="EMBL/GenBank/DDBJ databases">
        <authorList>
            <person name="Zhirakovskaya E."/>
        </authorList>
    </citation>
    <scope>NUCLEOTIDE SEQUENCE</scope>
</reference>
<sequence>MSLLGIDHMVLTVGDIDASVAFYEVLGMERQTFGEGRIALCFGRQKINLHRAKGETASPRADSPGTGTADFCLIDSDLAQARRRLEDAGIAIELGPVARTGAAGPIRSIYCRDPDGNLVEIAAYEET</sequence>
<dbReference type="InterPro" id="IPR050383">
    <property type="entry name" value="GlyoxalaseI/FosfomycinResist"/>
</dbReference>
<dbReference type="SUPFAM" id="SSF54593">
    <property type="entry name" value="Glyoxalase/Bleomycin resistance protein/Dihydroxybiphenyl dioxygenase"/>
    <property type="match status" value="1"/>
</dbReference>
<protein>
    <submittedName>
        <fullName evidence="2">Biphenyl-2,3-diol 1,2-dioxygenase III-related protein</fullName>
    </submittedName>
</protein>
<accession>A0A3B0TWF2</accession>
<dbReference type="InterPro" id="IPR004360">
    <property type="entry name" value="Glyas_Fos-R_dOase_dom"/>
</dbReference>
<dbReference type="GO" id="GO:0051213">
    <property type="term" value="F:dioxygenase activity"/>
    <property type="evidence" value="ECO:0007669"/>
    <property type="project" value="UniProtKB-KW"/>
</dbReference>
<organism evidence="2">
    <name type="scientific">hydrothermal vent metagenome</name>
    <dbReference type="NCBI Taxonomy" id="652676"/>
    <lineage>
        <taxon>unclassified sequences</taxon>
        <taxon>metagenomes</taxon>
        <taxon>ecological metagenomes</taxon>
    </lineage>
</organism>
<evidence type="ECO:0000259" key="1">
    <source>
        <dbReference type="PROSITE" id="PS51819"/>
    </source>
</evidence>
<dbReference type="Pfam" id="PF00903">
    <property type="entry name" value="Glyoxalase"/>
    <property type="match status" value="1"/>
</dbReference>
<keyword evidence="2" id="KW-0223">Dioxygenase</keyword>